<organism evidence="3 4">
    <name type="scientific">Flavobacterium caseinilyticum</name>
    <dbReference type="NCBI Taxonomy" id="2541732"/>
    <lineage>
        <taxon>Bacteria</taxon>
        <taxon>Pseudomonadati</taxon>
        <taxon>Bacteroidota</taxon>
        <taxon>Flavobacteriia</taxon>
        <taxon>Flavobacteriales</taxon>
        <taxon>Flavobacteriaceae</taxon>
        <taxon>Flavobacterium</taxon>
    </lineage>
</organism>
<evidence type="ECO:0008006" key="5">
    <source>
        <dbReference type="Google" id="ProtNLM"/>
    </source>
</evidence>
<accession>A0A4R5AR22</accession>
<feature type="transmembrane region" description="Helical" evidence="1">
    <location>
        <begin position="99"/>
        <end position="120"/>
    </location>
</feature>
<evidence type="ECO:0000313" key="4">
    <source>
        <dbReference type="Proteomes" id="UP000295278"/>
    </source>
</evidence>
<keyword evidence="1" id="KW-0812">Transmembrane</keyword>
<protein>
    <recommendedName>
        <fullName evidence="5">DUF4199 domain-containing protein</fullName>
    </recommendedName>
</protein>
<keyword evidence="4" id="KW-1185">Reference proteome</keyword>
<dbReference type="EMBL" id="SMFM01000006">
    <property type="protein sequence ID" value="TDD75153.1"/>
    <property type="molecule type" value="Genomic_DNA"/>
</dbReference>
<feature type="chain" id="PRO_5020900510" description="DUF4199 domain-containing protein" evidence="2">
    <location>
        <begin position="20"/>
        <end position="137"/>
    </location>
</feature>
<dbReference type="Proteomes" id="UP000295278">
    <property type="component" value="Unassembled WGS sequence"/>
</dbReference>
<dbReference type="AlphaFoldDB" id="A0A4R5AR22"/>
<feature type="signal peptide" evidence="2">
    <location>
        <begin position="1"/>
        <end position="19"/>
    </location>
</feature>
<keyword evidence="1" id="KW-1133">Transmembrane helix</keyword>
<feature type="transmembrane region" description="Helical" evidence="1">
    <location>
        <begin position="67"/>
        <end position="87"/>
    </location>
</feature>
<proteinExistence type="predicted"/>
<gene>
    <name evidence="3" type="ORF">E0F89_12260</name>
</gene>
<evidence type="ECO:0000256" key="2">
    <source>
        <dbReference type="SAM" id="SignalP"/>
    </source>
</evidence>
<keyword evidence="1" id="KW-0472">Membrane</keyword>
<reference evidence="3 4" key="1">
    <citation type="submission" date="2019-03" db="EMBL/GenBank/DDBJ databases">
        <title>Flavobacterium AT-3-2 sp. nov., isolated from arctic soil.</title>
        <authorList>
            <person name="Chaudhary D.K."/>
        </authorList>
    </citation>
    <scope>NUCLEOTIDE SEQUENCE [LARGE SCALE GENOMIC DNA]</scope>
    <source>
        <strain evidence="3 4">AT-3-2</strain>
    </source>
</reference>
<sequence>MKKTLTTLMILLLTTFCFSQTFKDYERRRLNSFEINLSSIDLNNSTNYLNLVTILEKDKKRIRNKTIGIVLTSLSALATTFGIMVISNSKNDREGVGQSIGTMFIAVGTIELGVSIPLFISSKKRKKERNKLIEYYR</sequence>
<dbReference type="OrthoDB" id="1366301at2"/>
<keyword evidence="2" id="KW-0732">Signal</keyword>
<evidence type="ECO:0000256" key="1">
    <source>
        <dbReference type="SAM" id="Phobius"/>
    </source>
</evidence>
<dbReference type="RefSeq" id="WP_131910075.1">
    <property type="nucleotide sequence ID" value="NZ_SMFM01000006.1"/>
</dbReference>
<name>A0A4R5AR22_9FLAO</name>
<evidence type="ECO:0000313" key="3">
    <source>
        <dbReference type="EMBL" id="TDD75153.1"/>
    </source>
</evidence>
<comment type="caution">
    <text evidence="3">The sequence shown here is derived from an EMBL/GenBank/DDBJ whole genome shotgun (WGS) entry which is preliminary data.</text>
</comment>